<dbReference type="EMBL" id="BBMN01000002">
    <property type="protein sequence ID" value="GAL03505.1"/>
    <property type="molecule type" value="Genomic_DNA"/>
</dbReference>
<evidence type="ECO:0000313" key="2">
    <source>
        <dbReference type="Proteomes" id="UP000029227"/>
    </source>
</evidence>
<organism evidence="1 2">
    <name type="scientific">Photobacterium aphoticum</name>
    <dbReference type="NCBI Taxonomy" id="754436"/>
    <lineage>
        <taxon>Bacteria</taxon>
        <taxon>Pseudomonadati</taxon>
        <taxon>Pseudomonadota</taxon>
        <taxon>Gammaproteobacteria</taxon>
        <taxon>Vibrionales</taxon>
        <taxon>Vibrionaceae</taxon>
        <taxon>Photobacterium</taxon>
    </lineage>
</organism>
<accession>A0A090QK66</accession>
<gene>
    <name evidence="1" type="ORF">JCM19237_6399</name>
</gene>
<reference evidence="1 2" key="1">
    <citation type="journal article" date="2014" name="Genome Announc.">
        <title>Draft Genome Sequences of Two Vibrionaceae Species, Vibrio ponticus C121 and Photobacterium aphoticum C119, Isolated as Coral Reef Microbiota.</title>
        <authorList>
            <person name="Al-saari N."/>
            <person name="Meirelles P.M."/>
            <person name="Mino S."/>
            <person name="Suda W."/>
            <person name="Oshima K."/>
            <person name="Hattori M."/>
            <person name="Ohkuma M."/>
            <person name="Thompson F.L."/>
            <person name="Gomez-Gil B."/>
            <person name="Sawabe T."/>
            <person name="Sawabe T."/>
        </authorList>
    </citation>
    <scope>NUCLEOTIDE SEQUENCE [LARGE SCALE GENOMIC DNA]</scope>
    <source>
        <strain evidence="1 2">JCM 19237</strain>
    </source>
</reference>
<protein>
    <submittedName>
        <fullName evidence="1">Uncharacterized protein</fullName>
    </submittedName>
</protein>
<comment type="caution">
    <text evidence="1">The sequence shown here is derived from an EMBL/GenBank/DDBJ whole genome shotgun (WGS) entry which is preliminary data.</text>
</comment>
<name>A0A090QK66_9GAMM</name>
<evidence type="ECO:0000313" key="1">
    <source>
        <dbReference type="EMBL" id="GAL03505.1"/>
    </source>
</evidence>
<dbReference type="Proteomes" id="UP000029227">
    <property type="component" value="Unassembled WGS sequence"/>
</dbReference>
<dbReference type="AlphaFoldDB" id="A0A090QK66"/>
<proteinExistence type="predicted"/>
<sequence length="60" mass="6833">MSKPDCEREIEQLQQQGFVIVCHEIRAQSPADAVDAFVVGSQTDRIPLSLYNILFLKPMR</sequence>